<comment type="caution">
    <text evidence="5">The sequence shown here is derived from an EMBL/GenBank/DDBJ whole genome shotgun (WGS) entry which is preliminary data.</text>
</comment>
<reference evidence="5 6" key="1">
    <citation type="submission" date="2019-03" db="EMBL/GenBank/DDBJ databases">
        <authorList>
            <person name="Kim M.K.M."/>
        </authorList>
    </citation>
    <scope>NUCLEOTIDE SEQUENCE [LARGE SCALE GENOMIC DNA]</scope>
    <source>
        <strain evidence="5 6">17J68-12</strain>
    </source>
</reference>
<dbReference type="InterPro" id="IPR015943">
    <property type="entry name" value="WD40/YVTN_repeat-like_dom_sf"/>
</dbReference>
<evidence type="ECO:0000259" key="4">
    <source>
        <dbReference type="Pfam" id="PF15902"/>
    </source>
</evidence>
<dbReference type="EMBL" id="SJZI01000044">
    <property type="protein sequence ID" value="TCJ13524.1"/>
    <property type="molecule type" value="Genomic_DNA"/>
</dbReference>
<dbReference type="RefSeq" id="WP_131449725.1">
    <property type="nucleotide sequence ID" value="NZ_SJZI01000044.1"/>
</dbReference>
<keyword evidence="1" id="KW-0677">Repeat</keyword>
<evidence type="ECO:0000256" key="2">
    <source>
        <dbReference type="SAM" id="MobiDB-lite"/>
    </source>
</evidence>
<keyword evidence="3" id="KW-0732">Signal</keyword>
<dbReference type="OrthoDB" id="9757947at2"/>
<dbReference type="InterPro" id="IPR031778">
    <property type="entry name" value="Sortilin_N"/>
</dbReference>
<feature type="signal peptide" evidence="3">
    <location>
        <begin position="1"/>
        <end position="20"/>
    </location>
</feature>
<dbReference type="AlphaFoldDB" id="A0A4R1B9E5"/>
<dbReference type="Proteomes" id="UP000295334">
    <property type="component" value="Unassembled WGS sequence"/>
</dbReference>
<name>A0A4R1B9E5_9BACT</name>
<feature type="domain" description="Sortilin N-terminal" evidence="4">
    <location>
        <begin position="119"/>
        <end position="243"/>
    </location>
</feature>
<gene>
    <name evidence="5" type="ORF">EPD60_12045</name>
</gene>
<dbReference type="SUPFAM" id="SSF110296">
    <property type="entry name" value="Oligoxyloglucan reducing end-specific cellobiohydrolase"/>
    <property type="match status" value="2"/>
</dbReference>
<feature type="chain" id="PRO_5020821364" description="Sortilin N-terminal domain-containing protein" evidence="3">
    <location>
        <begin position="21"/>
        <end position="1043"/>
    </location>
</feature>
<proteinExistence type="predicted"/>
<dbReference type="GO" id="GO:0010411">
    <property type="term" value="P:xyloglucan metabolic process"/>
    <property type="evidence" value="ECO:0007669"/>
    <property type="project" value="TreeGrafter"/>
</dbReference>
<dbReference type="PANTHER" id="PTHR43739:SF5">
    <property type="entry name" value="EXO-ALPHA-SIALIDASE"/>
    <property type="match status" value="1"/>
</dbReference>
<evidence type="ECO:0000256" key="3">
    <source>
        <dbReference type="SAM" id="SignalP"/>
    </source>
</evidence>
<evidence type="ECO:0000256" key="1">
    <source>
        <dbReference type="ARBA" id="ARBA00022737"/>
    </source>
</evidence>
<accession>A0A4R1B9E5</accession>
<organism evidence="5 6">
    <name type="scientific">Flaviaesturariibacter flavus</name>
    <dbReference type="NCBI Taxonomy" id="2502780"/>
    <lineage>
        <taxon>Bacteria</taxon>
        <taxon>Pseudomonadati</taxon>
        <taxon>Bacteroidota</taxon>
        <taxon>Chitinophagia</taxon>
        <taxon>Chitinophagales</taxon>
        <taxon>Chitinophagaceae</taxon>
        <taxon>Flaviaestuariibacter</taxon>
    </lineage>
</organism>
<protein>
    <recommendedName>
        <fullName evidence="4">Sortilin N-terminal domain-containing protein</fullName>
    </recommendedName>
</protein>
<dbReference type="PANTHER" id="PTHR43739">
    <property type="entry name" value="XYLOGLUCANASE (EUROFUNG)"/>
    <property type="match status" value="1"/>
</dbReference>
<feature type="region of interest" description="Disordered" evidence="2">
    <location>
        <begin position="829"/>
        <end position="851"/>
    </location>
</feature>
<evidence type="ECO:0000313" key="5">
    <source>
        <dbReference type="EMBL" id="TCJ13524.1"/>
    </source>
</evidence>
<keyword evidence="6" id="KW-1185">Reference proteome</keyword>
<dbReference type="InterPro" id="IPR052025">
    <property type="entry name" value="Xyloglucanase_GH74"/>
</dbReference>
<dbReference type="Gene3D" id="2.130.10.10">
    <property type="entry name" value="YVTN repeat-like/Quinoprotein amine dehydrogenase"/>
    <property type="match status" value="4"/>
</dbReference>
<sequence>MRIFPALAGLLLCASAGAQKARLDQFKNWKPRNFGPSSMSGRVTSIDVVNADQNVWYIGAASGGVWKTTNAGGSWTPVFDEQPTLNIGSVAIQQSNPNIVWAGTGEGNPRNSINIGEGIYKTLDGGRTWKRMGLEKTRNIHRILIDPTDPDVVYAGVIGNPYAEHKERGVYKTSDGGLTWQQILYTNDTSGVGDMVMDPSNPNKIIVNMWQHRRTPWSFKSGGPGSGLYITLDGGRNWKKLGKEDGIPGGNLGRCGIAFSMSQPSRVYALIEAEKNGLYKSDDGGLKWELVTAEPRIVTNRPFYFQDIRVDTKNENRIYSVHDIVEVSEDGGRSFRTLLPYAGIHPDHHAWWISPTDPNFILDGNDGGMGITRDRGRSWTFPEGLPIGQFYHINVDNEQPYNVMGGLQDNGSWHGPAYTWTNGGIRNYYWNNVGGGDGFDVMPDPENSDWVYSESQQGYLNRINWKTGERWFLRPPATQLGQKFRFNWNAAIAQDPFDPKTIYFGSQFVHKSTDKGASWSTISPDLTTNNAEQQKQDENGGLTLDVTGAENYNTILAIEPSRLDRGVVWVGTDDGNVQLTRDGGKTWTNFRGKIPGMPVGAWVPQIRASRYNAGEAFVVTNDYRRGDFRPYVFRTTDYGKTWTRLVDEKKVHGYALCILQDPTQPNLIFVGTEGGLWVSLDNGATFEQWKNGYPSVSTYDLAIQEREADLVIATFGRSLWVLDDIRPLRQLAAAGGAPAKRLMAYGAPEAIQAQYRAANGYEWSTYGLYDAPNRPRGATISYWINASRDTSVKVPDSLTVRIYNDRKELIRNMKWKADTGFNRRTWGMEERGYRSPGSPKPRPGAPEIPGLQALPGTYKVVLTLGKDSDSTMVTLKDDPRLNKPASVTEAQRALLEQLRKTTDRLTEAMDRLTESEEALTKISGELRGLEGKPYDSLRKTTTRMQDSIKVLREFIGGKKVEKQGLSREDDINVLSGIQLAQGYIMSKSLAPGEQERQLVANAGKLIDSAVERVNRFYATLWKQYRQQYEATKVNLFKDYEPIK</sequence>
<dbReference type="Pfam" id="PF15902">
    <property type="entry name" value="Sortilin-Vps10"/>
    <property type="match status" value="1"/>
</dbReference>
<dbReference type="CDD" id="cd15482">
    <property type="entry name" value="Sialidase_non-viral"/>
    <property type="match status" value="2"/>
</dbReference>
<evidence type="ECO:0000313" key="6">
    <source>
        <dbReference type="Proteomes" id="UP000295334"/>
    </source>
</evidence>